<proteinExistence type="predicted"/>
<evidence type="ECO:0000313" key="3">
    <source>
        <dbReference type="Proteomes" id="UP000481109"/>
    </source>
</evidence>
<dbReference type="RefSeq" id="WP_165336663.1">
    <property type="nucleotide sequence ID" value="NZ_JAAKZW010000301.1"/>
</dbReference>
<sequence>MPAFDQRVVTLVRLVGTRTDRTLFEDECGAQGWEILRGPNTRQHAARGDRTVEYTVEVRLLGSALGATYGARIQMEYLGDELSLDLTVLAAELVDRRPISTKAWHAYVMPGAAPSAPWDVRWQRIRRYFGWLDTGRQVHAPTDAAAMTLTRRPLPGTRPAPAGVELRGGEPGPAIVGRLGRQALRVRLMGLGHLWVLLWVLAMSGSAAEFVPLMFVWGILATLAAAHAYAYWGVALWKVLAILVPFTAAIWLKDTLKSFDPPGHWSAPGLQLLFTAYAVAVGLRLLIRNQRTRSWVPWLIPAALPVALALFPGLGSVVHTYYLEEFGLDREDVDIPRYWQAIASAKVVAAMSVWLVAPAFWGYLRHFHRVVRDRWFYGAVTALVAIVSFAAGPLYFVIRPAAEAGVTAVRAATAGRTPSGYYGIDASWVCVAPRVSLSELPSEGAAITPASPYLMLGDASGKAALWRDGHAVKVPLNKVLLVPATSPARCDQH</sequence>
<feature type="transmembrane region" description="Helical" evidence="1">
    <location>
        <begin position="265"/>
        <end position="286"/>
    </location>
</feature>
<gene>
    <name evidence="2" type="ORF">G6045_37205</name>
</gene>
<protein>
    <submittedName>
        <fullName evidence="2">Uncharacterized protein</fullName>
    </submittedName>
</protein>
<feature type="transmembrane region" description="Helical" evidence="1">
    <location>
        <begin position="210"/>
        <end position="229"/>
    </location>
</feature>
<dbReference type="EMBL" id="JAAKZW010000301">
    <property type="protein sequence ID" value="NGO81262.1"/>
    <property type="molecule type" value="Genomic_DNA"/>
</dbReference>
<keyword evidence="3" id="KW-1185">Reference proteome</keyword>
<feature type="transmembrane region" description="Helical" evidence="1">
    <location>
        <begin position="338"/>
        <end position="363"/>
    </location>
</feature>
<keyword evidence="1" id="KW-0812">Transmembrane</keyword>
<dbReference type="AlphaFoldDB" id="A0A6G4XVQ5"/>
<feature type="transmembrane region" description="Helical" evidence="1">
    <location>
        <begin position="298"/>
        <end position="318"/>
    </location>
</feature>
<reference evidence="2 3" key="1">
    <citation type="submission" date="2020-02" db="EMBL/GenBank/DDBJ databases">
        <title>Whole-genome analyses of novel actinobacteria.</title>
        <authorList>
            <person name="Sahin N."/>
            <person name="Tokatli A."/>
        </authorList>
    </citation>
    <scope>NUCLEOTIDE SEQUENCE [LARGE SCALE GENOMIC DNA]</scope>
    <source>
        <strain evidence="2 3">YC504</strain>
    </source>
</reference>
<keyword evidence="1" id="KW-1133">Transmembrane helix</keyword>
<dbReference type="Proteomes" id="UP000481109">
    <property type="component" value="Unassembled WGS sequence"/>
</dbReference>
<evidence type="ECO:0000256" key="1">
    <source>
        <dbReference type="SAM" id="Phobius"/>
    </source>
</evidence>
<name>A0A6G4XVQ5_9ACTN</name>
<feature type="transmembrane region" description="Helical" evidence="1">
    <location>
        <begin position="236"/>
        <end position="253"/>
    </location>
</feature>
<keyword evidence="1" id="KW-0472">Membrane</keyword>
<accession>A0A6G4XVQ5</accession>
<feature type="transmembrane region" description="Helical" evidence="1">
    <location>
        <begin position="375"/>
        <end position="398"/>
    </location>
</feature>
<evidence type="ECO:0000313" key="2">
    <source>
        <dbReference type="EMBL" id="NGO81262.1"/>
    </source>
</evidence>
<comment type="caution">
    <text evidence="2">The sequence shown here is derived from an EMBL/GenBank/DDBJ whole genome shotgun (WGS) entry which is preliminary data.</text>
</comment>
<organism evidence="2 3">
    <name type="scientific">Streptomyces mesophilus</name>
    <dbReference type="NCBI Taxonomy" id="1775132"/>
    <lineage>
        <taxon>Bacteria</taxon>
        <taxon>Bacillati</taxon>
        <taxon>Actinomycetota</taxon>
        <taxon>Actinomycetes</taxon>
        <taxon>Kitasatosporales</taxon>
        <taxon>Streptomycetaceae</taxon>
        <taxon>Streptomyces</taxon>
    </lineage>
</organism>